<keyword evidence="2" id="KW-0808">Transferase</keyword>
<dbReference type="InterPro" id="IPR051531">
    <property type="entry name" value="N-acetyltransferase"/>
</dbReference>
<dbReference type="GO" id="GO:0016747">
    <property type="term" value="F:acyltransferase activity, transferring groups other than amino-acyl groups"/>
    <property type="evidence" value="ECO:0007669"/>
    <property type="project" value="InterPro"/>
</dbReference>
<proteinExistence type="predicted"/>
<gene>
    <name evidence="2" type="ORF">EG799_06915</name>
</gene>
<dbReference type="RefSeq" id="WP_123882919.1">
    <property type="nucleotide sequence ID" value="NZ_RPFZ01000001.1"/>
</dbReference>
<dbReference type="InterPro" id="IPR000182">
    <property type="entry name" value="GNAT_dom"/>
</dbReference>
<dbReference type="OrthoDB" id="6293260at2"/>
<evidence type="ECO:0000313" key="2">
    <source>
        <dbReference type="EMBL" id="RPF71371.1"/>
    </source>
</evidence>
<dbReference type="InterPro" id="IPR016181">
    <property type="entry name" value="Acyl_CoA_acyltransferase"/>
</dbReference>
<dbReference type="PANTHER" id="PTHR43792">
    <property type="entry name" value="GNAT FAMILY, PUTATIVE (AFU_ORTHOLOGUE AFUA_3G00765)-RELATED-RELATED"/>
    <property type="match status" value="1"/>
</dbReference>
<feature type="domain" description="N-acetyltransferase" evidence="1">
    <location>
        <begin position="11"/>
        <end position="184"/>
    </location>
</feature>
<keyword evidence="3" id="KW-1185">Reference proteome</keyword>
<sequence length="191" mass="21985">MAEFRRETPRLTLRDWRKEDWPRFWEVTNTPAVMRWLGGVADDATRAGARERLQGYARDHGHTFWVVERHEDGGHLAGELLGFCGLKRSNAEGERVEGMVEIGWRLRREAWGHGYAREAAEASLDEGFARFGADEIIALTVEGNIASRTLMRRLGLTRRPELDYTDPRHGPDLNPVWVHSITRDRWGQRAP</sequence>
<dbReference type="Gene3D" id="3.40.630.30">
    <property type="match status" value="1"/>
</dbReference>
<dbReference type="SUPFAM" id="SSF55729">
    <property type="entry name" value="Acyl-CoA N-acyltransferases (Nat)"/>
    <property type="match status" value="1"/>
</dbReference>
<dbReference type="PANTHER" id="PTHR43792:SF1">
    <property type="entry name" value="N-ACETYLTRANSFERASE DOMAIN-CONTAINING PROTEIN"/>
    <property type="match status" value="1"/>
</dbReference>
<dbReference type="AlphaFoldDB" id="A0A3N5DQC5"/>
<protein>
    <submittedName>
        <fullName evidence="2">N-acetyltransferase</fullName>
    </submittedName>
</protein>
<organism evidence="2 3">
    <name type="scientific">Aurantiacibacter spongiae</name>
    <dbReference type="NCBI Taxonomy" id="2488860"/>
    <lineage>
        <taxon>Bacteria</taxon>
        <taxon>Pseudomonadati</taxon>
        <taxon>Pseudomonadota</taxon>
        <taxon>Alphaproteobacteria</taxon>
        <taxon>Sphingomonadales</taxon>
        <taxon>Erythrobacteraceae</taxon>
        <taxon>Aurantiacibacter</taxon>
    </lineage>
</organism>
<dbReference type="EMBL" id="RPFZ01000001">
    <property type="protein sequence ID" value="RPF71371.1"/>
    <property type="molecule type" value="Genomic_DNA"/>
</dbReference>
<dbReference type="Proteomes" id="UP000275232">
    <property type="component" value="Unassembled WGS sequence"/>
</dbReference>
<comment type="caution">
    <text evidence="2">The sequence shown here is derived from an EMBL/GenBank/DDBJ whole genome shotgun (WGS) entry which is preliminary data.</text>
</comment>
<name>A0A3N5DQC5_9SPHN</name>
<accession>A0A3N5DQC5</accession>
<evidence type="ECO:0000313" key="3">
    <source>
        <dbReference type="Proteomes" id="UP000275232"/>
    </source>
</evidence>
<dbReference type="PROSITE" id="PS51186">
    <property type="entry name" value="GNAT"/>
    <property type="match status" value="1"/>
</dbReference>
<evidence type="ECO:0000259" key="1">
    <source>
        <dbReference type="PROSITE" id="PS51186"/>
    </source>
</evidence>
<reference evidence="2 3" key="1">
    <citation type="submission" date="2018-11" db="EMBL/GenBank/DDBJ databases">
        <title>Erythrobacter spongiae sp. nov., isolated from a marine sponge.</title>
        <authorList>
            <person name="Zhuang L."/>
            <person name="Luo L."/>
        </authorList>
    </citation>
    <scope>NUCLEOTIDE SEQUENCE [LARGE SCALE GENOMIC DNA]</scope>
    <source>
        <strain evidence="2 3">HN-E23</strain>
    </source>
</reference>
<dbReference type="Pfam" id="PF13302">
    <property type="entry name" value="Acetyltransf_3"/>
    <property type="match status" value="1"/>
</dbReference>